<accession>A0A9D2IQN2</accession>
<dbReference type="InterPro" id="IPR051534">
    <property type="entry name" value="CBASS_pafABC_assoc_protein"/>
</dbReference>
<protein>
    <submittedName>
        <fullName evidence="2">WYL domain-containing protein</fullName>
    </submittedName>
</protein>
<dbReference type="EMBL" id="DXBZ01000145">
    <property type="protein sequence ID" value="HIZ18902.1"/>
    <property type="molecule type" value="Genomic_DNA"/>
</dbReference>
<dbReference type="Pfam" id="PF13280">
    <property type="entry name" value="WYL"/>
    <property type="match status" value="1"/>
</dbReference>
<dbReference type="PROSITE" id="PS52050">
    <property type="entry name" value="WYL"/>
    <property type="match status" value="1"/>
</dbReference>
<evidence type="ECO:0000259" key="1">
    <source>
        <dbReference type="Pfam" id="PF13280"/>
    </source>
</evidence>
<dbReference type="AlphaFoldDB" id="A0A9D2IQN2"/>
<reference evidence="2" key="1">
    <citation type="journal article" date="2021" name="PeerJ">
        <title>Extensive microbial diversity within the chicken gut microbiome revealed by metagenomics and culture.</title>
        <authorList>
            <person name="Gilroy R."/>
            <person name="Ravi A."/>
            <person name="Getino M."/>
            <person name="Pursley I."/>
            <person name="Horton D.L."/>
            <person name="Alikhan N.F."/>
            <person name="Baker D."/>
            <person name="Gharbi K."/>
            <person name="Hall N."/>
            <person name="Watson M."/>
            <person name="Adriaenssens E.M."/>
            <person name="Foster-Nyarko E."/>
            <person name="Jarju S."/>
            <person name="Secka A."/>
            <person name="Antonio M."/>
            <person name="Oren A."/>
            <person name="Chaudhuri R.R."/>
            <person name="La Ragione R."/>
            <person name="Hildebrand F."/>
            <person name="Pallen M.J."/>
        </authorList>
    </citation>
    <scope>NUCLEOTIDE SEQUENCE</scope>
    <source>
        <strain evidence="2">ChiHecolR3B27-1887</strain>
    </source>
</reference>
<name>A0A9D2IQN2_9ACTN</name>
<dbReference type="PANTHER" id="PTHR34580:SF1">
    <property type="entry name" value="PROTEIN PAFC"/>
    <property type="match status" value="1"/>
</dbReference>
<evidence type="ECO:0000313" key="2">
    <source>
        <dbReference type="EMBL" id="HIZ18902.1"/>
    </source>
</evidence>
<reference evidence="2" key="2">
    <citation type="submission" date="2021-04" db="EMBL/GenBank/DDBJ databases">
        <authorList>
            <person name="Gilroy R."/>
        </authorList>
    </citation>
    <scope>NUCLEOTIDE SEQUENCE</scope>
    <source>
        <strain evidence="2">ChiHecolR3B27-1887</strain>
    </source>
</reference>
<organism evidence="2 3">
    <name type="scientific">Candidatus Olsenella stercoravium</name>
    <dbReference type="NCBI Taxonomy" id="2838713"/>
    <lineage>
        <taxon>Bacteria</taxon>
        <taxon>Bacillati</taxon>
        <taxon>Actinomycetota</taxon>
        <taxon>Coriobacteriia</taxon>
        <taxon>Coriobacteriales</taxon>
        <taxon>Atopobiaceae</taxon>
        <taxon>Olsenella</taxon>
    </lineage>
</organism>
<gene>
    <name evidence="2" type="ORF">IAA22_07325</name>
</gene>
<comment type="caution">
    <text evidence="2">The sequence shown here is derived from an EMBL/GenBank/DDBJ whole genome shotgun (WGS) entry which is preliminary data.</text>
</comment>
<dbReference type="PANTHER" id="PTHR34580">
    <property type="match status" value="1"/>
</dbReference>
<dbReference type="InterPro" id="IPR026881">
    <property type="entry name" value="WYL_dom"/>
</dbReference>
<dbReference type="Proteomes" id="UP000824029">
    <property type="component" value="Unassembled WGS sequence"/>
</dbReference>
<proteinExistence type="predicted"/>
<evidence type="ECO:0000313" key="3">
    <source>
        <dbReference type="Proteomes" id="UP000824029"/>
    </source>
</evidence>
<feature type="domain" description="WYL" evidence="1">
    <location>
        <begin position="144"/>
        <end position="216"/>
    </location>
</feature>
<sequence length="322" mass="34737">MRLTRDDDRARRICSLALDFMNASSPLRSSEIARAHYPGLSADSFRRAFSRDRSVLAACGVVVAERRVPGEDSLWEADHARSFARGAELSATEAAALELACRPLADDPTFPLADDLRLALAKVSRAFSETLAVGRARDLAPSRILETLCACLTDQTAALATYVDARGRASERTLAPYGFFGLRGSLYLVAARVSDDGSACENQTRTYRIDRFTAAKALKGTSFSIPEDFSVADWRRLPFQMGATACEARFLVDGDRLEEVRRAAGSQSSFEQVGSGAVWAVDVSDVSAAASWAVAMGIRPIAPEPLVAAWRGILEGVTHDVG</sequence>